<name>A0ABW4SAI6_9RHOB</name>
<comment type="caution">
    <text evidence="2">The sequence shown here is derived from an EMBL/GenBank/DDBJ whole genome shotgun (WGS) entry which is preliminary data.</text>
</comment>
<dbReference type="PROSITE" id="PS51257">
    <property type="entry name" value="PROKAR_LIPOPROTEIN"/>
    <property type="match status" value="1"/>
</dbReference>
<keyword evidence="3" id="KW-1185">Reference proteome</keyword>
<reference evidence="3" key="1">
    <citation type="journal article" date="2019" name="Int. J. Syst. Evol. Microbiol.">
        <title>The Global Catalogue of Microorganisms (GCM) 10K type strain sequencing project: providing services to taxonomists for standard genome sequencing and annotation.</title>
        <authorList>
            <consortium name="The Broad Institute Genomics Platform"/>
            <consortium name="The Broad Institute Genome Sequencing Center for Infectious Disease"/>
            <person name="Wu L."/>
            <person name="Ma J."/>
        </authorList>
    </citation>
    <scope>NUCLEOTIDE SEQUENCE [LARGE SCALE GENOMIC DNA]</scope>
    <source>
        <strain evidence="3">CGMCC 4.7242</strain>
    </source>
</reference>
<proteinExistence type="predicted"/>
<evidence type="ECO:0000256" key="1">
    <source>
        <dbReference type="SAM" id="SignalP"/>
    </source>
</evidence>
<sequence>MMRPVMRRMIRTMTAMGIAPLFAACLPMAAAAQDLNDYPTIARADYIFGCLAVNGQTRDSMARCACSIDTIASILPYDDYVAGETVLSMRQMAGERAAIFRGTAPATEAVANLRRAQAEAEILCF</sequence>
<evidence type="ECO:0008006" key="4">
    <source>
        <dbReference type="Google" id="ProtNLM"/>
    </source>
</evidence>
<dbReference type="Proteomes" id="UP001597353">
    <property type="component" value="Unassembled WGS sequence"/>
</dbReference>
<gene>
    <name evidence="2" type="ORF">ACFSGJ_19530</name>
</gene>
<keyword evidence="1" id="KW-0732">Signal</keyword>
<dbReference type="EMBL" id="JBHUGH010000037">
    <property type="protein sequence ID" value="MFD1914399.1"/>
    <property type="molecule type" value="Genomic_DNA"/>
</dbReference>
<dbReference type="RefSeq" id="WP_390265730.1">
    <property type="nucleotide sequence ID" value="NZ_JBHUGH010000037.1"/>
</dbReference>
<feature type="signal peptide" evidence="1">
    <location>
        <begin position="1"/>
        <end position="32"/>
    </location>
</feature>
<accession>A0ABW4SAI6</accession>
<organism evidence="2 3">
    <name type="scientific">Halodurantibacterium flavum</name>
    <dbReference type="NCBI Taxonomy" id="1382802"/>
    <lineage>
        <taxon>Bacteria</taxon>
        <taxon>Pseudomonadati</taxon>
        <taxon>Pseudomonadota</taxon>
        <taxon>Alphaproteobacteria</taxon>
        <taxon>Rhodobacterales</taxon>
        <taxon>Paracoccaceae</taxon>
        <taxon>Halodurantibacterium</taxon>
    </lineage>
</organism>
<evidence type="ECO:0000313" key="2">
    <source>
        <dbReference type="EMBL" id="MFD1914399.1"/>
    </source>
</evidence>
<protein>
    <recommendedName>
        <fullName evidence="4">Rap1a immunity protein domain-containing protein</fullName>
    </recommendedName>
</protein>
<evidence type="ECO:0000313" key="3">
    <source>
        <dbReference type="Proteomes" id="UP001597353"/>
    </source>
</evidence>
<feature type="chain" id="PRO_5046401055" description="Rap1a immunity protein domain-containing protein" evidence="1">
    <location>
        <begin position="33"/>
        <end position="125"/>
    </location>
</feature>